<accession>A0AA37VDX2</accession>
<dbReference type="Pfam" id="PF00892">
    <property type="entry name" value="EamA"/>
    <property type="match status" value="2"/>
</dbReference>
<evidence type="ECO:0000256" key="1">
    <source>
        <dbReference type="SAM" id="Phobius"/>
    </source>
</evidence>
<feature type="transmembrane region" description="Helical" evidence="1">
    <location>
        <begin position="63"/>
        <end position="80"/>
    </location>
</feature>
<keyword evidence="4" id="KW-1185">Reference proteome</keyword>
<feature type="domain" description="EamA" evidence="2">
    <location>
        <begin position="198"/>
        <end position="296"/>
    </location>
</feature>
<reference evidence="3" key="1">
    <citation type="submission" date="2022-08" db="EMBL/GenBank/DDBJ databases">
        <title>Draft genome sequencing of Roseisolibacter agri AW1220.</title>
        <authorList>
            <person name="Tobiishi Y."/>
            <person name="Tonouchi A."/>
        </authorList>
    </citation>
    <scope>NUCLEOTIDE SEQUENCE</scope>
    <source>
        <strain evidence="3">AW1220</strain>
    </source>
</reference>
<dbReference type="RefSeq" id="WP_284348763.1">
    <property type="nucleotide sequence ID" value="NZ_BRXS01000001.1"/>
</dbReference>
<feature type="transmembrane region" description="Helical" evidence="1">
    <location>
        <begin position="196"/>
        <end position="217"/>
    </location>
</feature>
<name>A0AA37VDX2_9BACT</name>
<dbReference type="PANTHER" id="PTHR22911">
    <property type="entry name" value="ACYL-MALONYL CONDENSING ENZYME-RELATED"/>
    <property type="match status" value="1"/>
</dbReference>
<gene>
    <name evidence="3" type="ORF">rosag_08270</name>
</gene>
<keyword evidence="1" id="KW-0472">Membrane</keyword>
<sequence>MPVSRLDARLRLIAAAVLFSTGGAAIKAASLTSWQVASFRSGVAALAVWLLVPAARARWSPRVLAVAAVYAATLVLFVIANKRTTSANAIFLQSTAPLWVLLAGPALLGERTTRRDVAFMGVVALGMVCFFVGEDAPQATAPDPLGGNILAVISGVTWAATVLGLRWLGRGGARSAPVRETADEAATETPSAEGGAALTTVVAGNVLAFLACLPMALPVHGAGTADWLVVLYLGVVQIGLAYLALSSAMPHVPALEASTLLLIEPALNPGWAYLAHGERPSALSWVGGAVIVLAAVAKTWWDVRRPLPASATAR</sequence>
<evidence type="ECO:0000313" key="4">
    <source>
        <dbReference type="Proteomes" id="UP001161325"/>
    </source>
</evidence>
<protein>
    <recommendedName>
        <fullName evidence="2">EamA domain-containing protein</fullName>
    </recommendedName>
</protein>
<dbReference type="InterPro" id="IPR037185">
    <property type="entry name" value="EmrE-like"/>
</dbReference>
<keyword evidence="1" id="KW-0812">Transmembrane</keyword>
<dbReference type="AlphaFoldDB" id="A0AA37VDX2"/>
<dbReference type="EMBL" id="BRXS01000001">
    <property type="protein sequence ID" value="GLC24314.1"/>
    <property type="molecule type" value="Genomic_DNA"/>
</dbReference>
<dbReference type="SUPFAM" id="SSF103481">
    <property type="entry name" value="Multidrug resistance efflux transporter EmrE"/>
    <property type="match status" value="2"/>
</dbReference>
<dbReference type="GO" id="GO:0016020">
    <property type="term" value="C:membrane"/>
    <property type="evidence" value="ECO:0007669"/>
    <property type="project" value="InterPro"/>
</dbReference>
<proteinExistence type="predicted"/>
<evidence type="ECO:0000313" key="3">
    <source>
        <dbReference type="EMBL" id="GLC24314.1"/>
    </source>
</evidence>
<feature type="domain" description="EamA" evidence="2">
    <location>
        <begin position="12"/>
        <end position="130"/>
    </location>
</feature>
<dbReference type="PANTHER" id="PTHR22911:SF79">
    <property type="entry name" value="MOBA-LIKE NTP TRANSFERASE DOMAIN-CONTAINING PROTEIN"/>
    <property type="match status" value="1"/>
</dbReference>
<keyword evidence="1" id="KW-1133">Transmembrane helix</keyword>
<organism evidence="3 4">
    <name type="scientific">Roseisolibacter agri</name>
    <dbReference type="NCBI Taxonomy" id="2014610"/>
    <lineage>
        <taxon>Bacteria</taxon>
        <taxon>Pseudomonadati</taxon>
        <taxon>Gemmatimonadota</taxon>
        <taxon>Gemmatimonadia</taxon>
        <taxon>Gemmatimonadales</taxon>
        <taxon>Gemmatimonadaceae</taxon>
        <taxon>Roseisolibacter</taxon>
    </lineage>
</organism>
<feature type="transmembrane region" description="Helical" evidence="1">
    <location>
        <begin position="145"/>
        <end position="165"/>
    </location>
</feature>
<comment type="caution">
    <text evidence="3">The sequence shown here is derived from an EMBL/GenBank/DDBJ whole genome shotgun (WGS) entry which is preliminary data.</text>
</comment>
<feature type="transmembrane region" description="Helical" evidence="1">
    <location>
        <begin position="117"/>
        <end position="133"/>
    </location>
</feature>
<evidence type="ECO:0000259" key="2">
    <source>
        <dbReference type="Pfam" id="PF00892"/>
    </source>
</evidence>
<dbReference type="Proteomes" id="UP001161325">
    <property type="component" value="Unassembled WGS sequence"/>
</dbReference>
<dbReference type="InterPro" id="IPR000620">
    <property type="entry name" value="EamA_dom"/>
</dbReference>
<feature type="transmembrane region" description="Helical" evidence="1">
    <location>
        <begin position="229"/>
        <end position="245"/>
    </location>
</feature>